<reference evidence="1 2" key="1">
    <citation type="submission" date="2016-10" db="EMBL/GenBank/DDBJ databases">
        <authorList>
            <person name="de Groot N.N."/>
        </authorList>
    </citation>
    <scope>NUCLEOTIDE SEQUENCE [LARGE SCALE GENOMIC DNA]</scope>
    <source>
        <strain evidence="1 2">DSM 40306</strain>
    </source>
</reference>
<name>A0A1H5K423_9ACTN</name>
<dbReference type="Proteomes" id="UP000182375">
    <property type="component" value="Unassembled WGS sequence"/>
</dbReference>
<protein>
    <submittedName>
        <fullName evidence="1">Uncharacterized protein</fullName>
    </submittedName>
</protein>
<dbReference type="AlphaFoldDB" id="A0A1H5K423"/>
<dbReference type="SUPFAM" id="SSF144020">
    <property type="entry name" value="FdhE-like"/>
    <property type="match status" value="1"/>
</dbReference>
<organism evidence="1 2">
    <name type="scientific">Streptomyces misionensis</name>
    <dbReference type="NCBI Taxonomy" id="67331"/>
    <lineage>
        <taxon>Bacteria</taxon>
        <taxon>Bacillati</taxon>
        <taxon>Actinomycetota</taxon>
        <taxon>Actinomycetes</taxon>
        <taxon>Kitasatosporales</taxon>
        <taxon>Streptomycetaceae</taxon>
        <taxon>Streptomyces</taxon>
    </lineage>
</organism>
<dbReference type="InterPro" id="IPR024064">
    <property type="entry name" value="FdhE-like_sf"/>
</dbReference>
<evidence type="ECO:0000313" key="2">
    <source>
        <dbReference type="Proteomes" id="UP000182375"/>
    </source>
</evidence>
<sequence>MQSERAETYAKCTTDLELAPTAAAAAGAFDTALTNGLAAIVAHEWPTQLAYPDGRIKSASALLKVIEEAEKAPADPGQTGVFVLPDPEPDKPAAAPAGTPWPWVEDFPPLPPLDTRIDVETLRDGLRRTQPVRHASGTGALERRHIDALLALDDHIALRCLSSEHADRAWEEASDADAHSRARAAALLLRIGDEEAARRAEAAAGLHEPYHPKHNPEGLDLQYCPVCGYESFSSEHQDDYGMGVGVGQCLVCHYERTADTAEEEAQAQIFATRWAD</sequence>
<gene>
    <name evidence="1" type="ORF">SAMN04490357_7692</name>
</gene>
<evidence type="ECO:0000313" key="1">
    <source>
        <dbReference type="EMBL" id="SEE59344.1"/>
    </source>
</evidence>
<dbReference type="GeneID" id="95516638"/>
<dbReference type="RefSeq" id="WP_079172697.1">
    <property type="nucleotide sequence ID" value="NZ_FNTD01000005.1"/>
</dbReference>
<accession>A0A1H5K423</accession>
<proteinExistence type="predicted"/>
<dbReference type="EMBL" id="FNTD01000005">
    <property type="protein sequence ID" value="SEE59344.1"/>
    <property type="molecule type" value="Genomic_DNA"/>
</dbReference>